<dbReference type="EMBL" id="KZ805313">
    <property type="protein sequence ID" value="PVI05594.1"/>
    <property type="molecule type" value="Genomic_DNA"/>
</dbReference>
<dbReference type="SUPFAM" id="SSF56112">
    <property type="entry name" value="Protein kinase-like (PK-like)"/>
    <property type="match status" value="1"/>
</dbReference>
<keyword evidence="4" id="KW-0808">Transferase</keyword>
<dbReference type="STRING" id="97972.A0A2V1E7G1"/>
<organism evidence="4 5">
    <name type="scientific">Periconia macrospinosa</name>
    <dbReference type="NCBI Taxonomy" id="97972"/>
    <lineage>
        <taxon>Eukaryota</taxon>
        <taxon>Fungi</taxon>
        <taxon>Dikarya</taxon>
        <taxon>Ascomycota</taxon>
        <taxon>Pezizomycotina</taxon>
        <taxon>Dothideomycetes</taxon>
        <taxon>Pleosporomycetidae</taxon>
        <taxon>Pleosporales</taxon>
        <taxon>Massarineae</taxon>
        <taxon>Periconiaceae</taxon>
        <taxon>Periconia</taxon>
    </lineage>
</organism>
<protein>
    <submittedName>
        <fullName evidence="4">Kinase-like protein</fullName>
    </submittedName>
</protein>
<keyword evidence="1" id="KW-0547">Nucleotide-binding</keyword>
<dbReference type="GO" id="GO:0005524">
    <property type="term" value="F:ATP binding"/>
    <property type="evidence" value="ECO:0007669"/>
    <property type="project" value="InterPro"/>
</dbReference>
<feature type="compositionally biased region" description="Basic residues" evidence="2">
    <location>
        <begin position="557"/>
        <end position="571"/>
    </location>
</feature>
<evidence type="ECO:0000259" key="3">
    <source>
        <dbReference type="PROSITE" id="PS50011"/>
    </source>
</evidence>
<dbReference type="PANTHER" id="PTHR22967">
    <property type="entry name" value="SERINE/THREONINE PROTEIN KINASE"/>
    <property type="match status" value="1"/>
</dbReference>
<evidence type="ECO:0000256" key="2">
    <source>
        <dbReference type="SAM" id="MobiDB-lite"/>
    </source>
</evidence>
<feature type="compositionally biased region" description="Basic and acidic residues" evidence="2">
    <location>
        <begin position="545"/>
        <end position="556"/>
    </location>
</feature>
<dbReference type="PROSITE" id="PS50011">
    <property type="entry name" value="PROTEIN_KINASE_DOM"/>
    <property type="match status" value="1"/>
</dbReference>
<dbReference type="OrthoDB" id="3693843at2759"/>
<dbReference type="SMART" id="SM00220">
    <property type="entry name" value="S_TKc"/>
    <property type="match status" value="1"/>
</dbReference>
<evidence type="ECO:0000313" key="4">
    <source>
        <dbReference type="EMBL" id="PVI05594.1"/>
    </source>
</evidence>
<reference evidence="4 5" key="1">
    <citation type="journal article" date="2018" name="Sci. Rep.">
        <title>Comparative genomics provides insights into the lifestyle and reveals functional heterogeneity of dark septate endophytic fungi.</title>
        <authorList>
            <person name="Knapp D.G."/>
            <person name="Nemeth J.B."/>
            <person name="Barry K."/>
            <person name="Hainaut M."/>
            <person name="Henrissat B."/>
            <person name="Johnson J."/>
            <person name="Kuo A."/>
            <person name="Lim J.H.P."/>
            <person name="Lipzen A."/>
            <person name="Nolan M."/>
            <person name="Ohm R.A."/>
            <person name="Tamas L."/>
            <person name="Grigoriev I.V."/>
            <person name="Spatafora J.W."/>
            <person name="Nagy L.G."/>
            <person name="Kovacs G.M."/>
        </authorList>
    </citation>
    <scope>NUCLEOTIDE SEQUENCE [LARGE SCALE GENOMIC DNA]</scope>
    <source>
        <strain evidence="4 5">DSE2036</strain>
    </source>
</reference>
<dbReference type="GO" id="GO:0005737">
    <property type="term" value="C:cytoplasm"/>
    <property type="evidence" value="ECO:0007669"/>
    <property type="project" value="TreeGrafter"/>
</dbReference>
<evidence type="ECO:0000256" key="1">
    <source>
        <dbReference type="ARBA" id="ARBA00022741"/>
    </source>
</evidence>
<name>A0A2V1E7G1_9PLEO</name>
<feature type="compositionally biased region" description="Basic and acidic residues" evidence="2">
    <location>
        <begin position="438"/>
        <end position="459"/>
    </location>
</feature>
<proteinExistence type="predicted"/>
<keyword evidence="5" id="KW-1185">Reference proteome</keyword>
<accession>A0A2V1E7G1</accession>
<sequence length="604" mass="69130">MQEPEAEPDYEEGIRFLNDLRWEDDFQVFLNDELRRYNQNGEWEYEEILQNSGERMVCVYVDDDGNLRKKMAVKVEIKWNETDLKSNIAEYEAHKKISDLGSPHIVVCHGWGTTKRPSGEYLLIGYMEYLSGGDLLHLIDRYQTEEKQVPEGLIWIIFRAVAEAIFAWSNGYSLKFNELGMDGPNTSAPGWTKFINFDLKPENICLGMPREGFEAFPTPKVIDFGHLVPFDRRVYMAVQGSGTDGWISPEVSNCEEEYEEIMERPDAEAMLPDFRRRYVSEIDVGIQIFGLGLVVLNLMSLPGRDMITWKLRDPQPRFCRLGHFYTGMLIYLVHQCLSLSPGDRIRLPDLLKKTKEGFEGWERATIPMRNKTKAELGPIANFIMPDAWEYEYGVKFGNRDEGEARARGSTSPRRNTSPRGGGTDDPGDDNDNDNNDQGGRRLRDEAQQPTASEERQDRDNIIEHVRTFIDRNPQLPYHRLLEVFQNGLNEVANDADQSDQHVTQDQGQQQTVQQQQDQQQQGPSFASNQRQGDKAKGKNKKARGKKADAKTVEKTGAKKGVKTGRVMKGRRKGQDQNSQPPPADHRPRSLRKKRAGAGDYKKFM</sequence>
<feature type="compositionally biased region" description="Acidic residues" evidence="2">
    <location>
        <begin position="425"/>
        <end position="434"/>
    </location>
</feature>
<dbReference type="AlphaFoldDB" id="A0A2V1E7G1"/>
<gene>
    <name evidence="4" type="ORF">DM02DRAFT_650608</name>
</gene>
<dbReference type="InterPro" id="IPR000719">
    <property type="entry name" value="Prot_kinase_dom"/>
</dbReference>
<dbReference type="GO" id="GO:0004674">
    <property type="term" value="F:protein serine/threonine kinase activity"/>
    <property type="evidence" value="ECO:0007669"/>
    <property type="project" value="TreeGrafter"/>
</dbReference>
<feature type="region of interest" description="Disordered" evidence="2">
    <location>
        <begin position="495"/>
        <end position="604"/>
    </location>
</feature>
<dbReference type="InterPro" id="IPR011009">
    <property type="entry name" value="Kinase-like_dom_sf"/>
</dbReference>
<dbReference type="Proteomes" id="UP000244855">
    <property type="component" value="Unassembled WGS sequence"/>
</dbReference>
<feature type="region of interest" description="Disordered" evidence="2">
    <location>
        <begin position="401"/>
        <end position="459"/>
    </location>
</feature>
<dbReference type="Gene3D" id="1.10.510.10">
    <property type="entry name" value="Transferase(Phosphotransferase) domain 1"/>
    <property type="match status" value="1"/>
</dbReference>
<keyword evidence="4" id="KW-0418">Kinase</keyword>
<feature type="domain" description="Protein kinase" evidence="3">
    <location>
        <begin position="34"/>
        <end position="358"/>
    </location>
</feature>
<feature type="compositionally biased region" description="Low complexity" evidence="2">
    <location>
        <begin position="503"/>
        <end position="522"/>
    </location>
</feature>
<evidence type="ECO:0000313" key="5">
    <source>
        <dbReference type="Proteomes" id="UP000244855"/>
    </source>
</evidence>
<feature type="compositionally biased region" description="Polar residues" evidence="2">
    <location>
        <begin position="408"/>
        <end position="418"/>
    </location>
</feature>